<name>A0A542XI79_SALAC</name>
<protein>
    <submittedName>
        <fullName evidence="2">Uncharacterized protein</fullName>
    </submittedName>
</protein>
<proteinExistence type="predicted"/>
<evidence type="ECO:0000313" key="3">
    <source>
        <dbReference type="Proteomes" id="UP000315983"/>
    </source>
</evidence>
<comment type="caution">
    <text evidence="2">The sequence shown here is derived from an EMBL/GenBank/DDBJ whole genome shotgun (WGS) entry which is preliminary data.</text>
</comment>
<organism evidence="2 3">
    <name type="scientific">Salinispora arenicola</name>
    <dbReference type="NCBI Taxonomy" id="168697"/>
    <lineage>
        <taxon>Bacteria</taxon>
        <taxon>Bacillati</taxon>
        <taxon>Actinomycetota</taxon>
        <taxon>Actinomycetes</taxon>
        <taxon>Micromonosporales</taxon>
        <taxon>Micromonosporaceae</taxon>
        <taxon>Salinispora</taxon>
    </lineage>
</organism>
<dbReference type="Proteomes" id="UP000677457">
    <property type="component" value="Unassembled WGS sequence"/>
</dbReference>
<sequence length="52" mass="5551">MVKKVLTWAGIAFLIFFVAYRPNSAADVFKSLGGGLVDIAQGFGEFVTNLVA</sequence>
<dbReference type="GeneID" id="93774207"/>
<evidence type="ECO:0000313" key="1">
    <source>
        <dbReference type="EMBL" id="GIM85166.1"/>
    </source>
</evidence>
<dbReference type="AlphaFoldDB" id="A0A542XI79"/>
<accession>A0A542XI79</accession>
<dbReference type="OMA" id="KILMWAG"/>
<evidence type="ECO:0000313" key="4">
    <source>
        <dbReference type="Proteomes" id="UP000677457"/>
    </source>
</evidence>
<keyword evidence="4" id="KW-1185">Reference proteome</keyword>
<dbReference type="EMBL" id="VFOL01000001">
    <property type="protein sequence ID" value="TQL35549.1"/>
    <property type="molecule type" value="Genomic_DNA"/>
</dbReference>
<reference evidence="2 3" key="1">
    <citation type="submission" date="2019-06" db="EMBL/GenBank/DDBJ databases">
        <title>Sequencing the genomes of 1000 actinobacteria strains.</title>
        <authorList>
            <person name="Klenk H.-P."/>
        </authorList>
    </citation>
    <scope>NUCLEOTIDE SEQUENCE [LARGE SCALE GENOMIC DNA]</scope>
    <source>
        <strain evidence="2 3">DSM 44819</strain>
    </source>
</reference>
<dbReference type="Proteomes" id="UP000315983">
    <property type="component" value="Unassembled WGS sequence"/>
</dbReference>
<dbReference type="RefSeq" id="WP_012180910.1">
    <property type="nucleotide sequence ID" value="NZ_BOQM01000011.1"/>
</dbReference>
<dbReference type="EMBL" id="BOQM01000011">
    <property type="protein sequence ID" value="GIM85166.1"/>
    <property type="molecule type" value="Genomic_DNA"/>
</dbReference>
<evidence type="ECO:0000313" key="2">
    <source>
        <dbReference type="EMBL" id="TQL35549.1"/>
    </source>
</evidence>
<gene>
    <name evidence="2" type="ORF">FB564_0600</name>
    <name evidence="1" type="ORF">Sar04_21150</name>
</gene>
<reference evidence="1 4" key="2">
    <citation type="submission" date="2021-03" db="EMBL/GenBank/DDBJ databases">
        <title>Whole genome shotgun sequence of Salinispora arenicola NBRC 105043.</title>
        <authorList>
            <person name="Komaki H."/>
            <person name="Tamura T."/>
        </authorList>
    </citation>
    <scope>NUCLEOTIDE SEQUENCE [LARGE SCALE GENOMIC DNA]</scope>
    <source>
        <strain evidence="1 4">NBRC 105043</strain>
    </source>
</reference>